<proteinExistence type="predicted"/>
<name>A0A6B3QV20_STRTE</name>
<reference evidence="1" key="1">
    <citation type="journal article" date="2020" name="Microorganisms">
        <title>Isolation, Genomic and Metabolomic Characterization of Streptomyces tendae VITAKN with Quorum Sensing Inhibitory Activity from Southern India.</title>
        <authorList>
            <person name="Ishaque N.M."/>
            <person name="Burgsdorf I."/>
            <person name="Limlingan Malit J.J."/>
            <person name="Saha S."/>
            <person name="Teta R."/>
            <person name="Ewe D."/>
            <person name="Kannabiran K."/>
            <person name="Hrouzek P."/>
            <person name="Steindler L."/>
            <person name="Costantino V."/>
            <person name="Saurav K."/>
        </authorList>
    </citation>
    <scope>NUCLEOTIDE SEQUENCE</scope>
    <source>
        <strain evidence="1">VITAKN</strain>
    </source>
</reference>
<comment type="caution">
    <text evidence="1">The sequence shown here is derived from an EMBL/GenBank/DDBJ whole genome shotgun (WGS) entry which is preliminary data.</text>
</comment>
<protein>
    <recommendedName>
        <fullName evidence="2">Thymidylate kinase</fullName>
    </recommendedName>
</protein>
<gene>
    <name evidence="1" type="ORF">GUR47_35260</name>
</gene>
<sequence>MGEVRVALVGIDGTGKTTVLRRLRERDGVGVVHAVRGHENPDNPGAGLSAALTGASLAADEVGRVQLKVCVLYLQLCLFGPAEEHAGAGGRTVLTDRHPLVDPLVYLPLFARARREAEPGTDVDAWWRKQDPSAARAVRDWLRTRTGDADAWAAGTEVLRWGTLPPDALSKTLARHFGVSLPDGVLLLDLPVSEALRRTGERPRGGELHETGSFLAATRERYDTVLEHLSRTRPHLAVRRLPCSGLSVDEVAAEVRDAVTALSTQPMSP</sequence>
<accession>A0A6B3QV20</accession>
<dbReference type="Gene3D" id="3.40.50.300">
    <property type="entry name" value="P-loop containing nucleotide triphosphate hydrolases"/>
    <property type="match status" value="1"/>
</dbReference>
<dbReference type="SUPFAM" id="SSF52540">
    <property type="entry name" value="P-loop containing nucleoside triphosphate hydrolases"/>
    <property type="match status" value="1"/>
</dbReference>
<dbReference type="InterPro" id="IPR027417">
    <property type="entry name" value="P-loop_NTPase"/>
</dbReference>
<dbReference type="AlphaFoldDB" id="A0A6B3QV20"/>
<evidence type="ECO:0008006" key="2">
    <source>
        <dbReference type="Google" id="ProtNLM"/>
    </source>
</evidence>
<dbReference type="RefSeq" id="WP_164460890.1">
    <property type="nucleotide sequence ID" value="NZ_JAAIFS010000010.1"/>
</dbReference>
<evidence type="ECO:0000313" key="1">
    <source>
        <dbReference type="EMBL" id="NEV91896.1"/>
    </source>
</evidence>
<organism evidence="1">
    <name type="scientific">Streptomyces tendae</name>
    <dbReference type="NCBI Taxonomy" id="1932"/>
    <lineage>
        <taxon>Bacteria</taxon>
        <taxon>Bacillati</taxon>
        <taxon>Actinomycetota</taxon>
        <taxon>Actinomycetes</taxon>
        <taxon>Kitasatosporales</taxon>
        <taxon>Streptomycetaceae</taxon>
        <taxon>Streptomyces</taxon>
    </lineage>
</organism>
<dbReference type="EMBL" id="JAAIFS010000010">
    <property type="protein sequence ID" value="NEV91896.1"/>
    <property type="molecule type" value="Genomic_DNA"/>
</dbReference>